<dbReference type="Gramene" id="EOY18975">
    <property type="protein sequence ID" value="EOY18975"/>
    <property type="gene ID" value="TCM_043522"/>
</dbReference>
<organism evidence="3 4">
    <name type="scientific">Theobroma cacao</name>
    <name type="common">Cacao</name>
    <name type="synonym">Cocoa</name>
    <dbReference type="NCBI Taxonomy" id="3641"/>
    <lineage>
        <taxon>Eukaryota</taxon>
        <taxon>Viridiplantae</taxon>
        <taxon>Streptophyta</taxon>
        <taxon>Embryophyta</taxon>
        <taxon>Tracheophyta</taxon>
        <taxon>Spermatophyta</taxon>
        <taxon>Magnoliopsida</taxon>
        <taxon>eudicotyledons</taxon>
        <taxon>Gunneridae</taxon>
        <taxon>Pentapetalae</taxon>
        <taxon>rosids</taxon>
        <taxon>malvids</taxon>
        <taxon>Malvales</taxon>
        <taxon>Malvaceae</taxon>
        <taxon>Byttnerioideae</taxon>
        <taxon>Theobroma</taxon>
    </lineage>
</organism>
<feature type="compositionally biased region" description="Polar residues" evidence="1">
    <location>
        <begin position="126"/>
        <end position="142"/>
    </location>
</feature>
<protein>
    <recommendedName>
        <fullName evidence="2">Retrotransposon gag domain-containing protein</fullName>
    </recommendedName>
</protein>
<reference evidence="3 4" key="1">
    <citation type="journal article" date="2013" name="Genome Biol.">
        <title>The genome sequence of the most widely cultivated cacao type and its use to identify candidate genes regulating pod color.</title>
        <authorList>
            <person name="Motamayor J.C."/>
            <person name="Mockaitis K."/>
            <person name="Schmutz J."/>
            <person name="Haiminen N."/>
            <person name="Iii D.L."/>
            <person name="Cornejo O."/>
            <person name="Findley S.D."/>
            <person name="Zheng P."/>
            <person name="Utro F."/>
            <person name="Royaert S."/>
            <person name="Saski C."/>
            <person name="Jenkins J."/>
            <person name="Podicheti R."/>
            <person name="Zhao M."/>
            <person name="Scheffler B.E."/>
            <person name="Stack J.C."/>
            <person name="Feltus F.A."/>
            <person name="Mustiga G.M."/>
            <person name="Amores F."/>
            <person name="Phillips W."/>
            <person name="Marelli J.P."/>
            <person name="May G.D."/>
            <person name="Shapiro H."/>
            <person name="Ma J."/>
            <person name="Bustamante C.D."/>
            <person name="Schnell R.J."/>
            <person name="Main D."/>
            <person name="Gilbert D."/>
            <person name="Parida L."/>
            <person name="Kuhn D.N."/>
        </authorList>
    </citation>
    <scope>NUCLEOTIDE SEQUENCE [LARGE SCALE GENOMIC DNA]</scope>
    <source>
        <strain evidence="4">cv. Matina 1-6</strain>
    </source>
</reference>
<evidence type="ECO:0000313" key="3">
    <source>
        <dbReference type="EMBL" id="EOY18975.1"/>
    </source>
</evidence>
<gene>
    <name evidence="3" type="ORF">TCM_043522</name>
</gene>
<dbReference type="HOGENOM" id="CLU_1456925_0_0_1"/>
<sequence>MWGRPSDAGLLGWKEFDKAFMDRFTLRNVRAAKAKEFEASKQTLGMTVFEYDAQFTQLSRYAPYLVSSEEIRVNWFMVGLLEYLFRVVASQRFDSYSDAVDCARLIKGRSVEARALCESTERTKTEGQSSQRNTSQETTFARSSRPGRRDTIQNRGQVSTGSQGSRRNPQFSSPPHCGNFSAANNC</sequence>
<dbReference type="InterPro" id="IPR005162">
    <property type="entry name" value="Retrotrans_gag_dom"/>
</dbReference>
<evidence type="ECO:0000313" key="4">
    <source>
        <dbReference type="Proteomes" id="UP000026915"/>
    </source>
</evidence>
<proteinExistence type="predicted"/>
<evidence type="ECO:0000256" key="1">
    <source>
        <dbReference type="SAM" id="MobiDB-lite"/>
    </source>
</evidence>
<feature type="domain" description="Retrotransposon gag" evidence="2">
    <location>
        <begin position="13"/>
        <end position="81"/>
    </location>
</feature>
<dbReference type="EMBL" id="CM001888">
    <property type="protein sequence ID" value="EOY18975.1"/>
    <property type="molecule type" value="Genomic_DNA"/>
</dbReference>
<dbReference type="Pfam" id="PF03732">
    <property type="entry name" value="Retrotrans_gag"/>
    <property type="match status" value="1"/>
</dbReference>
<feature type="region of interest" description="Disordered" evidence="1">
    <location>
        <begin position="120"/>
        <end position="186"/>
    </location>
</feature>
<keyword evidence="4" id="KW-1185">Reference proteome</keyword>
<feature type="compositionally biased region" description="Polar residues" evidence="1">
    <location>
        <begin position="153"/>
        <end position="173"/>
    </location>
</feature>
<accession>A0A061FNR3</accession>
<dbReference type="AlphaFoldDB" id="A0A061FNR3"/>
<dbReference type="InParanoid" id="A0A061FNR3"/>
<dbReference type="Proteomes" id="UP000026915">
    <property type="component" value="Chromosome 10"/>
</dbReference>
<name>A0A061FNR3_THECC</name>
<evidence type="ECO:0000259" key="2">
    <source>
        <dbReference type="Pfam" id="PF03732"/>
    </source>
</evidence>